<dbReference type="PANTHER" id="PTHR31623">
    <property type="entry name" value="F21J9.9"/>
    <property type="match status" value="1"/>
</dbReference>
<dbReference type="Gene3D" id="3.30.559.10">
    <property type="entry name" value="Chloramphenicol acetyltransferase-like domain"/>
    <property type="match status" value="2"/>
</dbReference>
<comment type="caution">
    <text evidence="4">The sequence shown here is derived from an EMBL/GenBank/DDBJ whole genome shotgun (WGS) entry which is preliminary data.</text>
</comment>
<dbReference type="Pfam" id="PF02458">
    <property type="entry name" value="Transferase"/>
    <property type="match status" value="1"/>
</dbReference>
<dbReference type="PANTHER" id="PTHR31623:SF128">
    <property type="entry name" value="SALUTARIDINOL 7-O-ACETYLTRANSFERASE-LIKE"/>
    <property type="match status" value="1"/>
</dbReference>
<accession>A0ABR2TLJ2</accession>
<evidence type="ECO:0000313" key="5">
    <source>
        <dbReference type="Proteomes" id="UP001396334"/>
    </source>
</evidence>
<evidence type="ECO:0000256" key="3">
    <source>
        <dbReference type="ARBA" id="ARBA00023315"/>
    </source>
</evidence>
<dbReference type="EMBL" id="JBBPBN010000005">
    <property type="protein sequence ID" value="KAK9038294.1"/>
    <property type="molecule type" value="Genomic_DNA"/>
</dbReference>
<reference evidence="4 5" key="1">
    <citation type="journal article" date="2024" name="G3 (Bethesda)">
        <title>Genome assembly of Hibiscus sabdariffa L. provides insights into metabolisms of medicinal natural products.</title>
        <authorList>
            <person name="Kim T."/>
        </authorList>
    </citation>
    <scope>NUCLEOTIDE SEQUENCE [LARGE SCALE GENOMIC DNA]</scope>
    <source>
        <strain evidence="4">TK-2024</strain>
        <tissue evidence="4">Old leaves</tissue>
    </source>
</reference>
<evidence type="ECO:0000256" key="1">
    <source>
        <dbReference type="ARBA" id="ARBA00009861"/>
    </source>
</evidence>
<protein>
    <submittedName>
        <fullName evidence="4">Uncharacterized protein</fullName>
    </submittedName>
</protein>
<evidence type="ECO:0000313" key="4">
    <source>
        <dbReference type="EMBL" id="KAK9038294.1"/>
    </source>
</evidence>
<organism evidence="4 5">
    <name type="scientific">Hibiscus sabdariffa</name>
    <name type="common">roselle</name>
    <dbReference type="NCBI Taxonomy" id="183260"/>
    <lineage>
        <taxon>Eukaryota</taxon>
        <taxon>Viridiplantae</taxon>
        <taxon>Streptophyta</taxon>
        <taxon>Embryophyta</taxon>
        <taxon>Tracheophyta</taxon>
        <taxon>Spermatophyta</taxon>
        <taxon>Magnoliopsida</taxon>
        <taxon>eudicotyledons</taxon>
        <taxon>Gunneridae</taxon>
        <taxon>Pentapetalae</taxon>
        <taxon>rosids</taxon>
        <taxon>malvids</taxon>
        <taxon>Malvales</taxon>
        <taxon>Malvaceae</taxon>
        <taxon>Malvoideae</taxon>
        <taxon>Hibiscus</taxon>
    </lineage>
</organism>
<keyword evidence="3" id="KW-0012">Acyltransferase</keyword>
<evidence type="ECO:0000256" key="2">
    <source>
        <dbReference type="ARBA" id="ARBA00022679"/>
    </source>
</evidence>
<dbReference type="InterPro" id="IPR023213">
    <property type="entry name" value="CAT-like_dom_sf"/>
</dbReference>
<gene>
    <name evidence="4" type="ORF">V6N11_023173</name>
</gene>
<proteinExistence type="inferred from homology"/>
<keyword evidence="5" id="KW-1185">Reference proteome</keyword>
<keyword evidence="2" id="KW-0808">Transferase</keyword>
<comment type="similarity">
    <text evidence="1">Belongs to the plant acyltransferase family.</text>
</comment>
<sequence length="447" mass="49369">MMVEVVSRKNIKPSIPTPHHLRTFNLSALDQHVLAVRYGSVIFFYPSDNVNSDTSQKSRSLENSLSQILLHFYPLAGQLTDAVTIECNDEGACFVEAKSRCRLKELLANPDPELLKDLVPSTDPKAIRSTLACILLVQLTSFACGGTAVAISVSQKFGDASSFCTFVQSWTAISGREYGGLKLPSLVGASLLPPLDMVNTSVPPPPSNSNCTTKRFVFREPHIANLKARVATTLRQQQQDIRDTDIVLAIVLRCAVVAGAAVSRSKHGPSSQSRQSALLNVVNLRKRMDPPLPGNTIGNLILKYAVMFDDNDVQLHQLVSKMKTEFNNVCNDKVKGIKSEKGYNEILESRKQIAQLLNGESQDINTYTCTNLCGYPFHEMDFGWGKPTWVTSPSDFKNLIVLLDSKWGGIEAWVTLDQLEMDIFERDKELLAVASLNPNVLLNCSRI</sequence>
<name>A0ABR2TLJ2_9ROSI</name>
<dbReference type="Proteomes" id="UP001396334">
    <property type="component" value="Unassembled WGS sequence"/>
</dbReference>